<accession>A0A815QNQ8</accession>
<dbReference type="EMBL" id="CAJOBC010085651">
    <property type="protein sequence ID" value="CAF4333978.1"/>
    <property type="molecule type" value="Genomic_DNA"/>
</dbReference>
<evidence type="ECO:0000313" key="2">
    <source>
        <dbReference type="EMBL" id="CAF1464528.1"/>
    </source>
</evidence>
<organism evidence="2 5">
    <name type="scientific">Didymodactylos carnosus</name>
    <dbReference type="NCBI Taxonomy" id="1234261"/>
    <lineage>
        <taxon>Eukaryota</taxon>
        <taxon>Metazoa</taxon>
        <taxon>Spiralia</taxon>
        <taxon>Gnathifera</taxon>
        <taxon>Rotifera</taxon>
        <taxon>Eurotatoria</taxon>
        <taxon>Bdelloidea</taxon>
        <taxon>Philodinida</taxon>
        <taxon>Philodinidae</taxon>
        <taxon>Didymodactylos</taxon>
    </lineage>
</organism>
<keyword evidence="5" id="KW-1185">Reference proteome</keyword>
<dbReference type="EMBL" id="CAJNOQ010020190">
    <property type="protein sequence ID" value="CAF1464528.1"/>
    <property type="molecule type" value="Genomic_DNA"/>
</dbReference>
<feature type="non-terminal residue" evidence="2">
    <location>
        <position position="1"/>
    </location>
</feature>
<dbReference type="GO" id="GO:0047631">
    <property type="term" value="F:ADP-ribose diphosphatase activity"/>
    <property type="evidence" value="ECO:0007669"/>
    <property type="project" value="InterPro"/>
</dbReference>
<dbReference type="InterPro" id="IPR015797">
    <property type="entry name" value="NUDIX_hydrolase-like_dom_sf"/>
</dbReference>
<dbReference type="Gene3D" id="3.90.79.10">
    <property type="entry name" value="Nucleoside Triphosphate Pyrophosphohydrolase"/>
    <property type="match status" value="1"/>
</dbReference>
<dbReference type="EMBL" id="CAJOBA010041411">
    <property type="protein sequence ID" value="CAF4113630.1"/>
    <property type="molecule type" value="Genomic_DNA"/>
</dbReference>
<dbReference type="PANTHER" id="PTHR13030">
    <property type="entry name" value="NUDIX HYDROLASE"/>
    <property type="match status" value="1"/>
</dbReference>
<dbReference type="AlphaFoldDB" id="A0A815QNQ8"/>
<dbReference type="EMBL" id="CAJNOK010019822">
    <property type="protein sequence ID" value="CAF1306336.1"/>
    <property type="molecule type" value="Genomic_DNA"/>
</dbReference>
<evidence type="ECO:0000313" key="5">
    <source>
        <dbReference type="Proteomes" id="UP000663829"/>
    </source>
</evidence>
<dbReference type="Pfam" id="PF25969">
    <property type="entry name" value="NUDT9_N"/>
    <property type="match status" value="1"/>
</dbReference>
<evidence type="ECO:0000313" key="1">
    <source>
        <dbReference type="EMBL" id="CAF1306336.1"/>
    </source>
</evidence>
<dbReference type="Proteomes" id="UP000682733">
    <property type="component" value="Unassembled WGS sequence"/>
</dbReference>
<protein>
    <submittedName>
        <fullName evidence="2">Uncharacterized protein</fullName>
    </submittedName>
</protein>
<evidence type="ECO:0000313" key="4">
    <source>
        <dbReference type="EMBL" id="CAF4333978.1"/>
    </source>
</evidence>
<dbReference type="OrthoDB" id="301415at2759"/>
<reference evidence="2" key="1">
    <citation type="submission" date="2021-02" db="EMBL/GenBank/DDBJ databases">
        <authorList>
            <person name="Nowell W R."/>
        </authorList>
    </citation>
    <scope>NUCLEOTIDE SEQUENCE</scope>
</reference>
<dbReference type="SUPFAM" id="SSF55811">
    <property type="entry name" value="Nudix"/>
    <property type="match status" value="1"/>
</dbReference>
<dbReference type="PANTHER" id="PTHR13030:SF13">
    <property type="entry name" value="NUDIX HYDROLASE DOMAIN-CONTAINING PROTEIN"/>
    <property type="match status" value="1"/>
</dbReference>
<evidence type="ECO:0000313" key="3">
    <source>
        <dbReference type="EMBL" id="CAF4113630.1"/>
    </source>
</evidence>
<dbReference type="InterPro" id="IPR039989">
    <property type="entry name" value="NUDT9"/>
</dbReference>
<dbReference type="Proteomes" id="UP000681722">
    <property type="component" value="Unassembled WGS sequence"/>
</dbReference>
<sequence length="229" mass="26138">LKRTYTEPDDAMIHSVSGNLSPITTKARGSLESASSQLVDLPMNLFDKQNRIVESQSSDGKKMIVDRTTWVKKAYENMPTIYRLDAQLLIPLNPMGRTGCRGRGALIRWGPNKTIMVIITRWKKFHGQFVIADGQRMLEVMVFKDKLTGHWILPGGKILGIESPYGTVCRTFNKLAFQDEESEYSLSLQEKDMIDGVIIWKDVTYNSQGFIMQMSILREIARIHDAYFE</sequence>
<dbReference type="Proteomes" id="UP000677228">
    <property type="component" value="Unassembled WGS sequence"/>
</dbReference>
<gene>
    <name evidence="2" type="ORF">GPM918_LOCUS35218</name>
    <name evidence="1" type="ORF">OVA965_LOCUS28777</name>
    <name evidence="4" type="ORF">SRO942_LOCUS35934</name>
    <name evidence="3" type="ORF">TMI583_LOCUS29543</name>
</gene>
<name>A0A815QNQ8_9BILA</name>
<proteinExistence type="predicted"/>
<dbReference type="Proteomes" id="UP000663829">
    <property type="component" value="Unassembled WGS sequence"/>
</dbReference>
<comment type="caution">
    <text evidence="2">The sequence shown here is derived from an EMBL/GenBank/DDBJ whole genome shotgun (WGS) entry which is preliminary data.</text>
</comment>